<dbReference type="Gene3D" id="3.70.10.10">
    <property type="match status" value="1"/>
</dbReference>
<dbReference type="InterPro" id="IPR001001">
    <property type="entry name" value="DNA_polIII_beta"/>
</dbReference>
<keyword evidence="3 9" id="KW-0963">Cytoplasm</keyword>
<evidence type="ECO:0000259" key="12">
    <source>
        <dbReference type="Pfam" id="PF02768"/>
    </source>
</evidence>
<evidence type="ECO:0000256" key="9">
    <source>
        <dbReference type="PIRNR" id="PIRNR000804"/>
    </source>
</evidence>
<keyword evidence="4 9" id="KW-0808">Transferase</keyword>
<name>A0A0G1BZT8_9BACT</name>
<organism evidence="13 14">
    <name type="scientific">Candidatus Beckwithbacteria bacterium GW2011_GWA2_43_10</name>
    <dbReference type="NCBI Taxonomy" id="1618369"/>
    <lineage>
        <taxon>Bacteria</taxon>
        <taxon>Candidatus Beckwithiibacteriota</taxon>
    </lineage>
</organism>
<dbReference type="EMBL" id="LCEW01000049">
    <property type="protein sequence ID" value="KKS78832.1"/>
    <property type="molecule type" value="Genomic_DNA"/>
</dbReference>
<evidence type="ECO:0000256" key="7">
    <source>
        <dbReference type="ARBA" id="ARBA00022932"/>
    </source>
</evidence>
<dbReference type="Pfam" id="PF02768">
    <property type="entry name" value="DNA_pol3_beta_3"/>
    <property type="match status" value="1"/>
</dbReference>
<evidence type="ECO:0000256" key="8">
    <source>
        <dbReference type="ARBA" id="ARBA00023125"/>
    </source>
</evidence>
<comment type="caution">
    <text evidence="13">The sequence shown here is derived from an EMBL/GenBank/DDBJ whole genome shotgun (WGS) entry which is preliminary data.</text>
</comment>
<evidence type="ECO:0000256" key="3">
    <source>
        <dbReference type="ARBA" id="ARBA00022490"/>
    </source>
</evidence>
<dbReference type="SMART" id="SM00480">
    <property type="entry name" value="POL3Bc"/>
    <property type="match status" value="1"/>
</dbReference>
<dbReference type="PANTHER" id="PTHR30478:SF0">
    <property type="entry name" value="BETA SLIDING CLAMP"/>
    <property type="match status" value="1"/>
</dbReference>
<comment type="function">
    <text evidence="9">Confers DNA tethering and processivity to DNA polymerases and other proteins. Acts as a clamp, forming a ring around DNA (a reaction catalyzed by the clamp-loading complex) which diffuses in an ATP-independent manner freely and bidirectionally along dsDNA. Initially characterized for its ability to contact the catalytic subunit of DNA polymerase III (Pol III), a complex, multichain enzyme responsible for most of the replicative synthesis in bacteria; Pol III exhibits 3'-5' exonuclease proofreading activity. The beta chain is required for initiation of replication as well as for processivity of DNA replication.</text>
</comment>
<dbReference type="AlphaFoldDB" id="A0A0G1BZT8"/>
<keyword evidence="6 9" id="KW-0235">DNA replication</keyword>
<evidence type="ECO:0000256" key="5">
    <source>
        <dbReference type="ARBA" id="ARBA00022695"/>
    </source>
</evidence>
<evidence type="ECO:0000313" key="13">
    <source>
        <dbReference type="EMBL" id="KKS78832.1"/>
    </source>
</evidence>
<dbReference type="PANTHER" id="PTHR30478">
    <property type="entry name" value="DNA POLYMERASE III SUBUNIT BETA"/>
    <property type="match status" value="1"/>
</dbReference>
<dbReference type="InterPro" id="IPR046938">
    <property type="entry name" value="DNA_clamp_sf"/>
</dbReference>
<dbReference type="CDD" id="cd00140">
    <property type="entry name" value="beta_clamp"/>
    <property type="match status" value="1"/>
</dbReference>
<feature type="domain" description="DNA polymerase III beta sliding clamp N-terminal" evidence="10">
    <location>
        <begin position="1"/>
        <end position="118"/>
    </location>
</feature>
<evidence type="ECO:0000256" key="4">
    <source>
        <dbReference type="ARBA" id="ARBA00022679"/>
    </source>
</evidence>
<protein>
    <recommendedName>
        <fullName evidence="9">Beta sliding clamp</fullName>
    </recommendedName>
</protein>
<feature type="domain" description="DNA polymerase III beta sliding clamp C-terminal" evidence="12">
    <location>
        <begin position="254"/>
        <end position="373"/>
    </location>
</feature>
<proteinExistence type="inferred from homology"/>
<dbReference type="PIRSF" id="PIRSF000804">
    <property type="entry name" value="DNA_pol_III_b"/>
    <property type="match status" value="1"/>
</dbReference>
<evidence type="ECO:0000259" key="11">
    <source>
        <dbReference type="Pfam" id="PF02767"/>
    </source>
</evidence>
<dbReference type="GO" id="GO:0009360">
    <property type="term" value="C:DNA polymerase III complex"/>
    <property type="evidence" value="ECO:0007669"/>
    <property type="project" value="InterPro"/>
</dbReference>
<dbReference type="Pfam" id="PF00712">
    <property type="entry name" value="DNA_pol3_beta"/>
    <property type="match status" value="1"/>
</dbReference>
<evidence type="ECO:0000256" key="6">
    <source>
        <dbReference type="ARBA" id="ARBA00022705"/>
    </source>
</evidence>
<comment type="similarity">
    <text evidence="2 9">Belongs to the beta sliding clamp family.</text>
</comment>
<dbReference type="Proteomes" id="UP000034213">
    <property type="component" value="Unassembled WGS sequence"/>
</dbReference>
<keyword evidence="5 9" id="KW-0548">Nucleotidyltransferase</keyword>
<reference evidence="13 14" key="1">
    <citation type="journal article" date="2015" name="Nature">
        <title>rRNA introns, odd ribosomes, and small enigmatic genomes across a large radiation of phyla.</title>
        <authorList>
            <person name="Brown C.T."/>
            <person name="Hug L.A."/>
            <person name="Thomas B.C."/>
            <person name="Sharon I."/>
            <person name="Castelle C.J."/>
            <person name="Singh A."/>
            <person name="Wilkins M.J."/>
            <person name="Williams K.H."/>
            <person name="Banfield J.F."/>
        </authorList>
    </citation>
    <scope>NUCLEOTIDE SEQUENCE [LARGE SCALE GENOMIC DNA]</scope>
</reference>
<dbReference type="InterPro" id="IPR022635">
    <property type="entry name" value="DNA_polIII_beta_C"/>
</dbReference>
<dbReference type="InterPro" id="IPR022634">
    <property type="entry name" value="DNA_polIII_beta_N"/>
</dbReference>
<comment type="subcellular location">
    <subcellularLocation>
        <location evidence="1 9">Cytoplasm</location>
    </subcellularLocation>
</comment>
<dbReference type="GO" id="GO:0003677">
    <property type="term" value="F:DNA binding"/>
    <property type="evidence" value="ECO:0007669"/>
    <property type="project" value="UniProtKB-UniRule"/>
</dbReference>
<dbReference type="InterPro" id="IPR022637">
    <property type="entry name" value="DNA_polIII_beta_cen"/>
</dbReference>
<keyword evidence="8" id="KW-0238">DNA-binding</keyword>
<comment type="subunit">
    <text evidence="9">Forms a ring-shaped head-to-tail homodimer around DNA.</text>
</comment>
<dbReference type="GO" id="GO:0006271">
    <property type="term" value="P:DNA strand elongation involved in DNA replication"/>
    <property type="evidence" value="ECO:0007669"/>
    <property type="project" value="TreeGrafter"/>
</dbReference>
<dbReference type="Gene3D" id="3.10.150.10">
    <property type="entry name" value="DNA Polymerase III, subunit A, domain 2"/>
    <property type="match status" value="1"/>
</dbReference>
<gene>
    <name evidence="13" type="ORF">UV54_C0049G0003</name>
</gene>
<dbReference type="NCBIfam" id="TIGR00663">
    <property type="entry name" value="dnan"/>
    <property type="match status" value="1"/>
</dbReference>
<keyword evidence="7 9" id="KW-0239">DNA-directed DNA polymerase</keyword>
<accession>A0A0G1BZT8</accession>
<evidence type="ECO:0000313" key="14">
    <source>
        <dbReference type="Proteomes" id="UP000034213"/>
    </source>
</evidence>
<dbReference type="GO" id="GO:0003887">
    <property type="term" value="F:DNA-directed DNA polymerase activity"/>
    <property type="evidence" value="ECO:0007669"/>
    <property type="project" value="UniProtKB-UniRule"/>
</dbReference>
<feature type="domain" description="DNA polymerase III beta sliding clamp central" evidence="11">
    <location>
        <begin position="132"/>
        <end position="251"/>
    </location>
</feature>
<dbReference type="GO" id="GO:0005737">
    <property type="term" value="C:cytoplasm"/>
    <property type="evidence" value="ECO:0007669"/>
    <property type="project" value="UniProtKB-SubCell"/>
</dbReference>
<evidence type="ECO:0000256" key="2">
    <source>
        <dbReference type="ARBA" id="ARBA00010752"/>
    </source>
</evidence>
<sequence>MKISLLQENLVKGVNLLNRVVANKAQLPVLSNILLLTDNGQLKLSATNLETGMNLWLGGKVEGEGKLTVPAKVFSEVVNSLPPETVVLEKEGEGLKISCERFRSKINGIAAEEFPALPSLRDGKTIKETFHLDREVIEKSLGQVAMAAATDESRPIFTGVKLELGKKKLRLAATDGYRLSIKIVKNLKGPKKQKSIVVPARALMELVRALAVSGTEAKEVVLAATEEERQLIMAYGDVEVVTRILEGEFPDFDKIIPTSHTTSIVLDAEELLQAVRAAAVFAKDSANIVRFKVSDQGLLISANAPQVGENEVELAGKKSGEDAEIAFNSRYLLEMLNVIGGKELKLELSGSLSPGVFKPKEDNGLIHIIMPVRIQA</sequence>
<dbReference type="SUPFAM" id="SSF55979">
    <property type="entry name" value="DNA clamp"/>
    <property type="match status" value="3"/>
</dbReference>
<dbReference type="GO" id="GO:0008408">
    <property type="term" value="F:3'-5' exonuclease activity"/>
    <property type="evidence" value="ECO:0007669"/>
    <property type="project" value="InterPro"/>
</dbReference>
<evidence type="ECO:0000256" key="1">
    <source>
        <dbReference type="ARBA" id="ARBA00004496"/>
    </source>
</evidence>
<evidence type="ECO:0000259" key="10">
    <source>
        <dbReference type="Pfam" id="PF00712"/>
    </source>
</evidence>
<dbReference type="STRING" id="1618369.UV54_C0049G0003"/>
<dbReference type="Pfam" id="PF02767">
    <property type="entry name" value="DNA_pol3_beta_2"/>
    <property type="match status" value="1"/>
</dbReference>